<sequence>MLRAGVPRGAATAAALRTFTKSGIAPYKCPREIVFHTALPRTPTGKLQRFRLRPGALERGGPALE</sequence>
<gene>
    <name evidence="3" type="ORF">ACH4GP_34165</name>
</gene>
<name>A0ABW7RPX2_9ACTN</name>
<dbReference type="SUPFAM" id="SSF56801">
    <property type="entry name" value="Acetyl-CoA synthetase-like"/>
    <property type="match status" value="1"/>
</dbReference>
<dbReference type="Pfam" id="PF13193">
    <property type="entry name" value="AMP-binding_C"/>
    <property type="match status" value="1"/>
</dbReference>
<dbReference type="EMBL" id="JBIRGH010000031">
    <property type="protein sequence ID" value="MFH8589364.1"/>
    <property type="molecule type" value="Genomic_DNA"/>
</dbReference>
<accession>A0ABW7RPX2</accession>
<keyword evidence="4" id="KW-1185">Reference proteome</keyword>
<evidence type="ECO:0000256" key="1">
    <source>
        <dbReference type="ARBA" id="ARBA00022598"/>
    </source>
</evidence>
<feature type="domain" description="AMP-binding enzyme C-terminal" evidence="2">
    <location>
        <begin position="9"/>
        <end position="46"/>
    </location>
</feature>
<keyword evidence="1" id="KW-0436">Ligase</keyword>
<dbReference type="RefSeq" id="WP_172450645.1">
    <property type="nucleotide sequence ID" value="NZ_JBEZAY010000006.1"/>
</dbReference>
<evidence type="ECO:0000259" key="2">
    <source>
        <dbReference type="Pfam" id="PF13193"/>
    </source>
</evidence>
<dbReference type="InterPro" id="IPR025110">
    <property type="entry name" value="AMP-bd_C"/>
</dbReference>
<proteinExistence type="predicted"/>
<protein>
    <recommendedName>
        <fullName evidence="2">AMP-binding enzyme C-terminal domain-containing protein</fullName>
    </recommendedName>
</protein>
<reference evidence="3 4" key="1">
    <citation type="submission" date="2024-10" db="EMBL/GenBank/DDBJ databases">
        <title>The Natural Products Discovery Center: Release of the First 8490 Sequenced Strains for Exploring Actinobacteria Biosynthetic Diversity.</title>
        <authorList>
            <person name="Kalkreuter E."/>
            <person name="Kautsar S.A."/>
            <person name="Yang D."/>
            <person name="Bader C.D."/>
            <person name="Teijaro C.N."/>
            <person name="Fluegel L."/>
            <person name="Davis C.M."/>
            <person name="Simpson J.R."/>
            <person name="Lauterbach L."/>
            <person name="Steele A.D."/>
            <person name="Gui C."/>
            <person name="Meng S."/>
            <person name="Li G."/>
            <person name="Viehrig K."/>
            <person name="Ye F."/>
            <person name="Su P."/>
            <person name="Kiefer A.F."/>
            <person name="Nichols A."/>
            <person name="Cepeda A.J."/>
            <person name="Yan W."/>
            <person name="Fan B."/>
            <person name="Jiang Y."/>
            <person name="Adhikari A."/>
            <person name="Zheng C.-J."/>
            <person name="Schuster L."/>
            <person name="Cowan T.M."/>
            <person name="Smanski M.J."/>
            <person name="Chevrette M.G."/>
            <person name="De Carvalho L.P.S."/>
            <person name="Shen B."/>
        </authorList>
    </citation>
    <scope>NUCLEOTIDE SEQUENCE [LARGE SCALE GENOMIC DNA]</scope>
    <source>
        <strain evidence="3 4">NPDC018013</strain>
    </source>
</reference>
<dbReference type="GeneID" id="97379502"/>
<comment type="caution">
    <text evidence="3">The sequence shown here is derived from an EMBL/GenBank/DDBJ whole genome shotgun (WGS) entry which is preliminary data.</text>
</comment>
<dbReference type="PANTHER" id="PTHR43352:SF1">
    <property type="entry name" value="ANTHRANILATE--COA LIGASE"/>
    <property type="match status" value="1"/>
</dbReference>
<evidence type="ECO:0000313" key="4">
    <source>
        <dbReference type="Proteomes" id="UP001610990"/>
    </source>
</evidence>
<dbReference type="PANTHER" id="PTHR43352">
    <property type="entry name" value="ACETYL-COA SYNTHETASE"/>
    <property type="match status" value="1"/>
</dbReference>
<dbReference type="Proteomes" id="UP001610990">
    <property type="component" value="Unassembled WGS sequence"/>
</dbReference>
<dbReference type="Gene3D" id="3.30.300.30">
    <property type="match status" value="1"/>
</dbReference>
<evidence type="ECO:0000313" key="3">
    <source>
        <dbReference type="EMBL" id="MFH8589364.1"/>
    </source>
</evidence>
<dbReference type="InterPro" id="IPR045851">
    <property type="entry name" value="AMP-bd_C_sf"/>
</dbReference>
<organism evidence="3 4">
    <name type="scientific">Streptomyces celluloflavus</name>
    <dbReference type="NCBI Taxonomy" id="58344"/>
    <lineage>
        <taxon>Bacteria</taxon>
        <taxon>Bacillati</taxon>
        <taxon>Actinomycetota</taxon>
        <taxon>Actinomycetes</taxon>
        <taxon>Kitasatosporales</taxon>
        <taxon>Streptomycetaceae</taxon>
        <taxon>Streptomyces</taxon>
    </lineage>
</organism>